<feature type="signal peptide" evidence="1">
    <location>
        <begin position="1"/>
        <end position="16"/>
    </location>
</feature>
<feature type="chain" id="PRO_5035728915" evidence="1">
    <location>
        <begin position="17"/>
        <end position="346"/>
    </location>
</feature>
<dbReference type="EMBL" id="CAJJDN010000033">
    <property type="protein sequence ID" value="CAD8075238.1"/>
    <property type="molecule type" value="Genomic_DNA"/>
</dbReference>
<comment type="caution">
    <text evidence="2">The sequence shown here is derived from an EMBL/GenBank/DDBJ whole genome shotgun (WGS) entry which is preliminary data.</text>
</comment>
<keyword evidence="1" id="KW-0732">Signal</keyword>
<evidence type="ECO:0000313" key="3">
    <source>
        <dbReference type="Proteomes" id="UP000692954"/>
    </source>
</evidence>
<dbReference type="Proteomes" id="UP000692954">
    <property type="component" value="Unassembled WGS sequence"/>
</dbReference>
<protein>
    <submittedName>
        <fullName evidence="2">Uncharacterized protein</fullName>
    </submittedName>
</protein>
<reference evidence="2" key="1">
    <citation type="submission" date="2021-01" db="EMBL/GenBank/DDBJ databases">
        <authorList>
            <consortium name="Genoscope - CEA"/>
            <person name="William W."/>
        </authorList>
    </citation>
    <scope>NUCLEOTIDE SEQUENCE</scope>
</reference>
<gene>
    <name evidence="2" type="ORF">PSON_ATCC_30995.1.T0330126</name>
</gene>
<dbReference type="OrthoDB" id="295376at2759"/>
<accession>A0A8S1M311</accession>
<keyword evidence="3" id="KW-1185">Reference proteome</keyword>
<dbReference type="AlphaFoldDB" id="A0A8S1M311"/>
<name>A0A8S1M311_9CILI</name>
<evidence type="ECO:0000256" key="1">
    <source>
        <dbReference type="SAM" id="SignalP"/>
    </source>
</evidence>
<proteinExistence type="predicted"/>
<organism evidence="2 3">
    <name type="scientific">Paramecium sonneborni</name>
    <dbReference type="NCBI Taxonomy" id="65129"/>
    <lineage>
        <taxon>Eukaryota</taxon>
        <taxon>Sar</taxon>
        <taxon>Alveolata</taxon>
        <taxon>Ciliophora</taxon>
        <taxon>Intramacronucleata</taxon>
        <taxon>Oligohymenophorea</taxon>
        <taxon>Peniculida</taxon>
        <taxon>Parameciidae</taxon>
        <taxon>Paramecium</taxon>
    </lineage>
</organism>
<evidence type="ECO:0000313" key="2">
    <source>
        <dbReference type="EMBL" id="CAD8075238.1"/>
    </source>
</evidence>
<sequence length="346" mass="39716">MLFIFLFLICIVNTQDEQEDELELQVVEQLESPCRCRQILSEQDCNTFCFWVLDADGKSGICRDRLCSDYLDQDKCNSDKKNLCYFNKEENLCKNLRGDCPDFETQEQCEVKENCQWLSQADDEGIQCEIFEQPEEIIPVICSNINQQEICDQSQETNSGYYCAWQLNPTEDEAAQNDENNNSTTRLLKVDNTGSCTRFSITKCEDVNSIEADDSIKQMLCNRLEESCRYTTSTSNGITVTGLGFVIVSYSCEQRTCKDYGTKELCEENFIVPDFEGFIHLCNWTSTSCNEGLIIEKFPLLNSQDKCYSEETKYQLTWNQLTNQCTKCPGLGYILSLLLSLYALII</sequence>